<sequence length="485" mass="52343">MTLSSNSRQNRKSMLPTPRLSSRLSSRRAASGETFRGARSVPSPLLVTPASFNKGSAMHSRAPYLAAAMSRRLQLPELGSRRAGSPSRIPLPSLAGGQVSYPTTLEHSVAGAHYPTPPASVEAKHERAYKGQDRDASSTPVQQQQSNNARVPAPPPPIPTQHVYRRPASTTLTITPALSQIENSSLGSSAPHALAMKKSALTSSVSGKENRRPKSRMRVPVLSPTPASTPVAPIASVPPRPSQQLLTQVSRASSRETLPRPLVVRKRLRDAFSPNSDSSREGSQPNRLDLDRFAKEWTGMFDELYADADDGRVEATTDAEMPIHPVPESEVAGLHPTWTRKQTGYQETRGAGIGKNESREPDENRAVLSTTSESTVSVNSSQGSSLVSGDGETVNFDVTAASLVRWQHRDNTMLKDAPVETKSKADIPDMVPASPPSYPPTDTASRHSQKAGFRSAPSPITPQISRYPPLPEVNDPRCLLLIPIK</sequence>
<keyword evidence="3" id="KW-1185">Reference proteome</keyword>
<proteinExistence type="predicted"/>
<feature type="compositionally biased region" description="Basic and acidic residues" evidence="1">
    <location>
        <begin position="414"/>
        <end position="427"/>
    </location>
</feature>
<evidence type="ECO:0000313" key="2">
    <source>
        <dbReference type="EMBL" id="KAI0295112.1"/>
    </source>
</evidence>
<dbReference type="EMBL" id="WTXG01000062">
    <property type="protein sequence ID" value="KAI0295112.1"/>
    <property type="molecule type" value="Genomic_DNA"/>
</dbReference>
<gene>
    <name evidence="2" type="ORF">B0F90DRAFT_1752780</name>
</gene>
<feature type="compositionally biased region" description="Basic and acidic residues" evidence="1">
    <location>
        <begin position="122"/>
        <end position="136"/>
    </location>
</feature>
<feature type="region of interest" description="Disordered" evidence="1">
    <location>
        <begin position="414"/>
        <end position="469"/>
    </location>
</feature>
<feature type="compositionally biased region" description="Low complexity" evidence="1">
    <location>
        <begin position="369"/>
        <end position="389"/>
    </location>
</feature>
<dbReference type="Proteomes" id="UP001203297">
    <property type="component" value="Unassembled WGS sequence"/>
</dbReference>
<reference evidence="2" key="1">
    <citation type="journal article" date="2022" name="New Phytol.">
        <title>Evolutionary transition to the ectomycorrhizal habit in the genomes of a hyperdiverse lineage of mushroom-forming fungi.</title>
        <authorList>
            <person name="Looney B."/>
            <person name="Miyauchi S."/>
            <person name="Morin E."/>
            <person name="Drula E."/>
            <person name="Courty P.E."/>
            <person name="Kohler A."/>
            <person name="Kuo A."/>
            <person name="LaButti K."/>
            <person name="Pangilinan J."/>
            <person name="Lipzen A."/>
            <person name="Riley R."/>
            <person name="Andreopoulos W."/>
            <person name="He G."/>
            <person name="Johnson J."/>
            <person name="Nolan M."/>
            <person name="Tritt A."/>
            <person name="Barry K.W."/>
            <person name="Grigoriev I.V."/>
            <person name="Nagy L.G."/>
            <person name="Hibbett D."/>
            <person name="Henrissat B."/>
            <person name="Matheny P.B."/>
            <person name="Labbe J."/>
            <person name="Martin F.M."/>
        </authorList>
    </citation>
    <scope>NUCLEOTIDE SEQUENCE</scope>
    <source>
        <strain evidence="2">BPL690</strain>
    </source>
</reference>
<feature type="compositionally biased region" description="Polar residues" evidence="1">
    <location>
        <begin position="273"/>
        <end position="286"/>
    </location>
</feature>
<feature type="region of interest" description="Disordered" evidence="1">
    <location>
        <begin position="109"/>
        <end position="166"/>
    </location>
</feature>
<feature type="compositionally biased region" description="Basic and acidic residues" evidence="1">
    <location>
        <begin position="356"/>
        <end position="365"/>
    </location>
</feature>
<accession>A0AAD4LY91</accession>
<feature type="region of interest" description="Disordered" evidence="1">
    <location>
        <begin position="1"/>
        <end position="46"/>
    </location>
</feature>
<name>A0AAD4LY91_9AGAM</name>
<feature type="compositionally biased region" description="Polar residues" evidence="1">
    <location>
        <begin position="242"/>
        <end position="252"/>
    </location>
</feature>
<organism evidence="2 3">
    <name type="scientific">Multifurca ochricompacta</name>
    <dbReference type="NCBI Taxonomy" id="376703"/>
    <lineage>
        <taxon>Eukaryota</taxon>
        <taxon>Fungi</taxon>
        <taxon>Dikarya</taxon>
        <taxon>Basidiomycota</taxon>
        <taxon>Agaricomycotina</taxon>
        <taxon>Agaricomycetes</taxon>
        <taxon>Russulales</taxon>
        <taxon>Russulaceae</taxon>
        <taxon>Multifurca</taxon>
    </lineage>
</organism>
<feature type="compositionally biased region" description="Low complexity" evidence="1">
    <location>
        <begin position="19"/>
        <end position="31"/>
    </location>
</feature>
<feature type="region of interest" description="Disordered" evidence="1">
    <location>
        <begin position="349"/>
        <end position="389"/>
    </location>
</feature>
<feature type="region of interest" description="Disordered" evidence="1">
    <location>
        <begin position="198"/>
        <end position="287"/>
    </location>
</feature>
<evidence type="ECO:0000313" key="3">
    <source>
        <dbReference type="Proteomes" id="UP001203297"/>
    </source>
</evidence>
<protein>
    <submittedName>
        <fullName evidence="2">Uncharacterized protein</fullName>
    </submittedName>
</protein>
<dbReference type="AlphaFoldDB" id="A0AAD4LY91"/>
<comment type="caution">
    <text evidence="2">The sequence shown here is derived from an EMBL/GenBank/DDBJ whole genome shotgun (WGS) entry which is preliminary data.</text>
</comment>
<evidence type="ECO:0000256" key="1">
    <source>
        <dbReference type="SAM" id="MobiDB-lite"/>
    </source>
</evidence>
<feature type="compositionally biased region" description="Polar residues" evidence="1">
    <location>
        <begin position="137"/>
        <end position="149"/>
    </location>
</feature>